<dbReference type="SUPFAM" id="SSF88713">
    <property type="entry name" value="Glycoside hydrolase/deacetylase"/>
    <property type="match status" value="1"/>
</dbReference>
<dbReference type="AlphaFoldDB" id="A0A367WCF2"/>
<evidence type="ECO:0000313" key="1">
    <source>
        <dbReference type="EMBL" id="RCK39113.1"/>
    </source>
</evidence>
<name>A0A367WCF2_9PROT</name>
<gene>
    <name evidence="1" type="ORF">TH19_04860</name>
</gene>
<dbReference type="Proteomes" id="UP000253226">
    <property type="component" value="Unassembled WGS sequence"/>
</dbReference>
<protein>
    <recommendedName>
        <fullName evidence="3">Nodulation protein B</fullName>
    </recommendedName>
</protein>
<dbReference type="GO" id="GO:0005975">
    <property type="term" value="P:carbohydrate metabolic process"/>
    <property type="evidence" value="ECO:0007669"/>
    <property type="project" value="InterPro"/>
</dbReference>
<dbReference type="EMBL" id="JPWF01000002">
    <property type="protein sequence ID" value="RCK39113.1"/>
    <property type="molecule type" value="Genomic_DNA"/>
</dbReference>
<dbReference type="RefSeq" id="WP_114101157.1">
    <property type="nucleotide sequence ID" value="NZ_JPWF01000002.1"/>
</dbReference>
<dbReference type="OrthoDB" id="8444720at2"/>
<organism evidence="1 2">
    <name type="scientific">Thalassospira profundimaris</name>
    <dbReference type="NCBI Taxonomy" id="502049"/>
    <lineage>
        <taxon>Bacteria</taxon>
        <taxon>Pseudomonadati</taxon>
        <taxon>Pseudomonadota</taxon>
        <taxon>Alphaproteobacteria</taxon>
        <taxon>Rhodospirillales</taxon>
        <taxon>Thalassospiraceae</taxon>
        <taxon>Thalassospira</taxon>
    </lineage>
</organism>
<evidence type="ECO:0000313" key="2">
    <source>
        <dbReference type="Proteomes" id="UP000253226"/>
    </source>
</evidence>
<dbReference type="InterPro" id="IPR011330">
    <property type="entry name" value="Glyco_hydro/deAcase_b/a-brl"/>
</dbReference>
<proteinExistence type="predicted"/>
<sequence>MTSSTQIFLGKIALRLAPSLYLRKVTHWTKNHLQDVQPFFLSFDCDTNRDAEASLKIQRQLHKANIRAAYAIPGALLEKHWGTYRDLQALGGYFVNHGYREHAAIDDTTGKPYSTFTYRDEDRDIWQRDIVDGHNAIQTLTGNAPYIFRTPHFGEFNKPHQLSELYKFLATLNYRISTSTTPVFSYINGGMYGGGAGIIEIPLSGSIARPSQLIDSWGFLSAPDALGRNALIRELKSYLATLSSGSKLLTNIYFDPADIADDQEILDLLVKFEPHCNSGYDNPTLGKMY</sequence>
<reference evidence="1 2" key="1">
    <citation type="submission" date="2014-07" db="EMBL/GenBank/DDBJ databases">
        <title>Draft genome sequence of Thalassospira profundimaris 35.</title>
        <authorList>
            <person name="Lai Q."/>
            <person name="Shao Z."/>
        </authorList>
    </citation>
    <scope>NUCLEOTIDE SEQUENCE [LARGE SCALE GENOMIC DNA]</scope>
    <source>
        <strain evidence="1 2">35</strain>
    </source>
</reference>
<evidence type="ECO:0008006" key="3">
    <source>
        <dbReference type="Google" id="ProtNLM"/>
    </source>
</evidence>
<accession>A0A367WCF2</accession>
<dbReference type="Gene3D" id="3.20.20.370">
    <property type="entry name" value="Glycoside hydrolase/deacetylase"/>
    <property type="match status" value="1"/>
</dbReference>
<comment type="caution">
    <text evidence="1">The sequence shown here is derived from an EMBL/GenBank/DDBJ whole genome shotgun (WGS) entry which is preliminary data.</text>
</comment>